<dbReference type="AlphaFoldDB" id="W7U500"/>
<comment type="caution">
    <text evidence="2">The sequence shown here is derived from an EMBL/GenBank/DDBJ whole genome shotgun (WGS) entry which is preliminary data.</text>
</comment>
<reference evidence="2 3" key="1">
    <citation type="journal article" date="2014" name="Mol. Plant">
        <title>Chromosome Scale Genome Assembly and Transcriptome Profiling of Nannochloropsis gaditana in Nitrogen Depletion.</title>
        <authorList>
            <person name="Corteggiani Carpinelli E."/>
            <person name="Telatin A."/>
            <person name="Vitulo N."/>
            <person name="Forcato C."/>
            <person name="D'Angelo M."/>
            <person name="Schiavon R."/>
            <person name="Vezzi A."/>
            <person name="Giacometti G.M."/>
            <person name="Morosinotto T."/>
            <person name="Valle G."/>
        </authorList>
    </citation>
    <scope>NUCLEOTIDE SEQUENCE [LARGE SCALE GENOMIC DNA]</scope>
    <source>
        <strain evidence="2 3">B-31</strain>
    </source>
</reference>
<sequence>MGSRCWPGKAGETRARTRKGLFPAPARPASLRESSTRTGIVKQYGCPASSWSKIITISRHISTHFCSLEEDDPLGGKGIEEGDAWVPTSGSFSATSFCLTAGFPPKTVPGHQDGIVLALSETVQKLSQQKRPFAFFLAGITSCISGPCLPTSAGIRITTARSCKAGATNYSHHEDWGLEDGAACESSSSDSCINICRERWTEEIIPRRARKRSHLMRTTRILAENKVLSTFEEVADRDESIAHQAKRIRVRLLEG</sequence>
<organism evidence="2 3">
    <name type="scientific">Nannochloropsis gaditana</name>
    <dbReference type="NCBI Taxonomy" id="72520"/>
    <lineage>
        <taxon>Eukaryota</taxon>
        <taxon>Sar</taxon>
        <taxon>Stramenopiles</taxon>
        <taxon>Ochrophyta</taxon>
        <taxon>Eustigmatophyceae</taxon>
        <taxon>Eustigmatales</taxon>
        <taxon>Monodopsidaceae</taxon>
        <taxon>Nannochloropsis</taxon>
    </lineage>
</organism>
<keyword evidence="3" id="KW-1185">Reference proteome</keyword>
<name>W7U500_9STRA</name>
<protein>
    <submittedName>
        <fullName evidence="2">Uncharacterized protein</fullName>
    </submittedName>
</protein>
<evidence type="ECO:0000313" key="3">
    <source>
        <dbReference type="Proteomes" id="UP000019335"/>
    </source>
</evidence>
<accession>W7U500</accession>
<evidence type="ECO:0000256" key="1">
    <source>
        <dbReference type="SAM" id="MobiDB-lite"/>
    </source>
</evidence>
<dbReference type="EMBL" id="AZIL01000371">
    <property type="protein sequence ID" value="EWM27844.1"/>
    <property type="molecule type" value="Genomic_DNA"/>
</dbReference>
<proteinExistence type="predicted"/>
<dbReference type="Proteomes" id="UP000019335">
    <property type="component" value="Chromosome 6"/>
</dbReference>
<feature type="region of interest" description="Disordered" evidence="1">
    <location>
        <begin position="1"/>
        <end position="29"/>
    </location>
</feature>
<gene>
    <name evidence="2" type="ORF">Naga_100318g6</name>
</gene>
<evidence type="ECO:0000313" key="2">
    <source>
        <dbReference type="EMBL" id="EWM27844.1"/>
    </source>
</evidence>